<sequence>MNVQRPAILLMTLALWSGAALAQDSGAEPLEAARLSAPPVQFGSGLSLRDSQGLPGVRPRMSMTLPIGGDDELALGTNAPQSSFSWSLEAWQLNTASLAHIQCSEKTLTDNSFLASDCRFVDQPAPENAVNLVQVRGEWMAASGLRFGLGAFRNESDADRIAPIGNDVAPIDYLNANGSEINAANVVDGVDLNLSFGIRTEHVGDFLIGLQLARYRQRLSLGELGYGSGSLVGLDPTDSDYAHSAQLALGWQLGNFRGDVMGQHRQAPMLFSSGYSPAEFSSFDLEFSWKPRNGSLSIGVSNVLDSQPRAESLDNAGRDEALDGVFGRIPYVRYKHDL</sequence>
<accession>A0A0K0XZE9</accession>
<evidence type="ECO:0000256" key="2">
    <source>
        <dbReference type="ARBA" id="ARBA00023136"/>
    </source>
</evidence>
<dbReference type="STRING" id="1579979.WM2015_2705"/>
<dbReference type="OrthoDB" id="5801068at2"/>
<protein>
    <submittedName>
        <fullName evidence="4">Uncharacterized protein</fullName>
    </submittedName>
</protein>
<gene>
    <name evidence="4" type="ORF">WM2015_2705</name>
</gene>
<dbReference type="Proteomes" id="UP000066624">
    <property type="component" value="Chromosome"/>
</dbReference>
<evidence type="ECO:0000256" key="1">
    <source>
        <dbReference type="ARBA" id="ARBA00004442"/>
    </source>
</evidence>
<evidence type="ECO:0000256" key="3">
    <source>
        <dbReference type="ARBA" id="ARBA00023237"/>
    </source>
</evidence>
<proteinExistence type="predicted"/>
<name>A0A0K0XZE9_9GAMM</name>
<dbReference type="Gene3D" id="2.40.170.20">
    <property type="entry name" value="TonB-dependent receptor, beta-barrel domain"/>
    <property type="match status" value="1"/>
</dbReference>
<comment type="subcellular location">
    <subcellularLocation>
        <location evidence="1">Cell outer membrane</location>
    </subcellularLocation>
</comment>
<evidence type="ECO:0000313" key="4">
    <source>
        <dbReference type="EMBL" id="AKS43063.1"/>
    </source>
</evidence>
<evidence type="ECO:0000313" key="5">
    <source>
        <dbReference type="Proteomes" id="UP000066624"/>
    </source>
</evidence>
<dbReference type="KEGG" id="wma:WM2015_2705"/>
<dbReference type="EMBL" id="CP012154">
    <property type="protein sequence ID" value="AKS43063.1"/>
    <property type="molecule type" value="Genomic_DNA"/>
</dbReference>
<reference evidence="4 5" key="1">
    <citation type="submission" date="2015-07" db="EMBL/GenBank/DDBJ databases">
        <authorList>
            <person name="Noorani M."/>
        </authorList>
    </citation>
    <scope>NUCLEOTIDE SEQUENCE [LARGE SCALE GENOMIC DNA]</scope>
    <source>
        <strain evidence="4 5">KCTC 42284</strain>
    </source>
</reference>
<keyword evidence="3" id="KW-0998">Cell outer membrane</keyword>
<dbReference type="InterPro" id="IPR036942">
    <property type="entry name" value="Beta-barrel_TonB_sf"/>
</dbReference>
<keyword evidence="2" id="KW-0472">Membrane</keyword>
<dbReference type="SUPFAM" id="SSF56935">
    <property type="entry name" value="Porins"/>
    <property type="match status" value="1"/>
</dbReference>
<organism evidence="4 5">
    <name type="scientific">Wenzhouxiangella marina</name>
    <dbReference type="NCBI Taxonomy" id="1579979"/>
    <lineage>
        <taxon>Bacteria</taxon>
        <taxon>Pseudomonadati</taxon>
        <taxon>Pseudomonadota</taxon>
        <taxon>Gammaproteobacteria</taxon>
        <taxon>Chromatiales</taxon>
        <taxon>Wenzhouxiangellaceae</taxon>
        <taxon>Wenzhouxiangella</taxon>
    </lineage>
</organism>
<keyword evidence="5" id="KW-1185">Reference proteome</keyword>
<dbReference type="RefSeq" id="WP_156201211.1">
    <property type="nucleotide sequence ID" value="NZ_CP012154.1"/>
</dbReference>
<dbReference type="GO" id="GO:0009279">
    <property type="term" value="C:cell outer membrane"/>
    <property type="evidence" value="ECO:0007669"/>
    <property type="project" value="UniProtKB-SubCell"/>
</dbReference>
<dbReference type="AlphaFoldDB" id="A0A0K0XZE9"/>